<dbReference type="OrthoDB" id="95750at2759"/>
<dbReference type="Proteomes" id="UP000198211">
    <property type="component" value="Unassembled WGS sequence"/>
</dbReference>
<dbReference type="InterPro" id="IPR049163">
    <property type="entry name" value="Pif1-like_2B_dom"/>
</dbReference>
<comment type="caution">
    <text evidence="2">The sequence shown here is derived from an EMBL/GenBank/DDBJ whole genome shotgun (WGS) entry which is preliminary data.</text>
</comment>
<dbReference type="STRING" id="4795.A0A225UWF7"/>
<evidence type="ECO:0000313" key="2">
    <source>
        <dbReference type="EMBL" id="OWY97138.1"/>
    </source>
</evidence>
<dbReference type="PANTHER" id="PTHR10492:SF57">
    <property type="entry name" value="ATP-DEPENDENT DNA HELICASE"/>
    <property type="match status" value="1"/>
</dbReference>
<organism evidence="2 3">
    <name type="scientific">Phytophthora megakarya</name>
    <dbReference type="NCBI Taxonomy" id="4795"/>
    <lineage>
        <taxon>Eukaryota</taxon>
        <taxon>Sar</taxon>
        <taxon>Stramenopiles</taxon>
        <taxon>Oomycota</taxon>
        <taxon>Peronosporomycetes</taxon>
        <taxon>Peronosporales</taxon>
        <taxon>Peronosporaceae</taxon>
        <taxon>Phytophthora</taxon>
    </lineage>
</organism>
<evidence type="ECO:0000313" key="3">
    <source>
        <dbReference type="Proteomes" id="UP000198211"/>
    </source>
</evidence>
<keyword evidence="2" id="KW-0347">Helicase</keyword>
<dbReference type="EMBL" id="NBNE01010805">
    <property type="protein sequence ID" value="OWY97138.1"/>
    <property type="molecule type" value="Genomic_DNA"/>
</dbReference>
<dbReference type="Pfam" id="PF21530">
    <property type="entry name" value="Pif1_2B_dom"/>
    <property type="match status" value="1"/>
</dbReference>
<sequence>MHEFTSVDSVDGDDKLRRQEHGDLYPPELLNTISQSEMPPHKLYLKVGTSVMMIRNVNTKESLCNGTRLRIFQLRPNCMEAAIIDAAFAEKRVILPGIALVSKNSCFRTPKKAVSSTRCICDDGQQIARDLHSIYQNQYSLTVNFMWQCLGLLPETT</sequence>
<keyword evidence="2" id="KW-0067">ATP-binding</keyword>
<accession>A0A225UWF7</accession>
<keyword evidence="2" id="KW-0378">Hydrolase</keyword>
<reference evidence="3" key="1">
    <citation type="submission" date="2017-03" db="EMBL/GenBank/DDBJ databases">
        <title>Phytopthora megakarya and P. palmivora, two closely related causual agents of cacao black pod achieved similar genome size and gene model numbers by different mechanisms.</title>
        <authorList>
            <person name="Ali S."/>
            <person name="Shao J."/>
            <person name="Larry D.J."/>
            <person name="Kronmiller B."/>
            <person name="Shen D."/>
            <person name="Strem M.D."/>
            <person name="Melnick R.L."/>
            <person name="Guiltinan M.J."/>
            <person name="Tyler B.M."/>
            <person name="Meinhardt L.W."/>
            <person name="Bailey B.A."/>
        </authorList>
    </citation>
    <scope>NUCLEOTIDE SEQUENCE [LARGE SCALE GENOMIC DNA]</scope>
    <source>
        <strain evidence="3">zdho120</strain>
    </source>
</reference>
<keyword evidence="3" id="KW-1185">Reference proteome</keyword>
<protein>
    <submittedName>
        <fullName evidence="2">Helitron helicase</fullName>
    </submittedName>
</protein>
<name>A0A225UWF7_9STRA</name>
<dbReference type="AlphaFoldDB" id="A0A225UWF7"/>
<dbReference type="PANTHER" id="PTHR10492">
    <property type="match status" value="1"/>
</dbReference>
<feature type="domain" description="DNA helicase Pif1-like 2B" evidence="1">
    <location>
        <begin position="28"/>
        <end position="74"/>
    </location>
</feature>
<gene>
    <name evidence="2" type="ORF">PHMEG_00032408</name>
</gene>
<dbReference type="GO" id="GO:0004386">
    <property type="term" value="F:helicase activity"/>
    <property type="evidence" value="ECO:0007669"/>
    <property type="project" value="UniProtKB-KW"/>
</dbReference>
<proteinExistence type="predicted"/>
<evidence type="ECO:0000259" key="1">
    <source>
        <dbReference type="Pfam" id="PF21530"/>
    </source>
</evidence>
<keyword evidence="2" id="KW-0547">Nucleotide-binding</keyword>